<evidence type="ECO:0000259" key="11">
    <source>
        <dbReference type="Pfam" id="PF04057"/>
    </source>
</evidence>
<keyword evidence="4 9" id="KW-0479">Metal-binding</keyword>
<dbReference type="PANTHER" id="PTHR47165">
    <property type="entry name" value="OS03G0429900 PROTEIN"/>
    <property type="match status" value="1"/>
</dbReference>
<evidence type="ECO:0000256" key="4">
    <source>
        <dbReference type="ARBA" id="ARBA00022723"/>
    </source>
</evidence>
<evidence type="ECO:0000256" key="6">
    <source>
        <dbReference type="ARBA" id="ARBA00022833"/>
    </source>
</evidence>
<dbReference type="InterPro" id="IPR047192">
    <property type="entry name" value="Euk_RPA1_DBD_C"/>
</dbReference>
<evidence type="ECO:0000313" key="14">
    <source>
        <dbReference type="EMBL" id="KZP17889.1"/>
    </source>
</evidence>
<keyword evidence="15" id="KW-1185">Reference proteome</keyword>
<dbReference type="AlphaFoldDB" id="A0A166GJ41"/>
<evidence type="ECO:0000256" key="9">
    <source>
        <dbReference type="RuleBase" id="RU364130"/>
    </source>
</evidence>
<evidence type="ECO:0000256" key="1">
    <source>
        <dbReference type="ARBA" id="ARBA00004123"/>
    </source>
</evidence>
<dbReference type="GO" id="GO:0006260">
    <property type="term" value="P:DNA replication"/>
    <property type="evidence" value="ECO:0007669"/>
    <property type="project" value="UniProtKB-KW"/>
</dbReference>
<feature type="domain" description="Replication factor A C-terminal" evidence="12">
    <location>
        <begin position="428"/>
        <end position="571"/>
    </location>
</feature>
<comment type="subunit">
    <text evidence="9">Component of the heterotrimeric canonical replication protein A complex (RPA).</text>
</comment>
<dbReference type="InterPro" id="IPR012340">
    <property type="entry name" value="NA-bd_OB-fold"/>
</dbReference>
<accession>A0A166GJ41</accession>
<dbReference type="GO" id="GO:0000781">
    <property type="term" value="C:chromosome, telomeric region"/>
    <property type="evidence" value="ECO:0007669"/>
    <property type="project" value="UniProtKB-ARBA"/>
</dbReference>
<dbReference type="Gene3D" id="2.40.50.140">
    <property type="entry name" value="Nucleic acid-binding proteins"/>
    <property type="match status" value="4"/>
</dbReference>
<dbReference type="CDD" id="cd04474">
    <property type="entry name" value="RPA1_DBD_A"/>
    <property type="match status" value="1"/>
</dbReference>
<dbReference type="SUPFAM" id="SSF50249">
    <property type="entry name" value="Nucleic acid-binding proteins"/>
    <property type="match status" value="4"/>
</dbReference>
<comment type="function">
    <text evidence="9">As part of the replication protein A (RPA/RP-A), a single-stranded DNA-binding heterotrimeric complex, may play an essential role in DNA replication, recombination and repair. Binds and stabilizes single-stranded DNA intermediates, preventing complementary DNA reannealing and recruiting different proteins involved in DNA metabolism.</text>
</comment>
<dbReference type="PANTHER" id="PTHR47165:SF4">
    <property type="entry name" value="OS03G0429900 PROTEIN"/>
    <property type="match status" value="1"/>
</dbReference>
<keyword evidence="5 9" id="KW-0863">Zinc-finger</keyword>
<comment type="similarity">
    <text evidence="2 9">Belongs to the replication factor A protein 1 family.</text>
</comment>
<dbReference type="STRING" id="436010.A0A166GJ41"/>
<dbReference type="GO" id="GO:0008270">
    <property type="term" value="F:zinc ion binding"/>
    <property type="evidence" value="ECO:0007669"/>
    <property type="project" value="UniProtKB-KW"/>
</dbReference>
<proteinExistence type="inferred from homology"/>
<sequence>MSQLSAGTCLRLHNAQAGDEDLFNSGHTVQFLSIKQVTPATSGNNAVVERYRIIISDGEHFLQAMLATQLNHMVKENSIGKNSIAVIDKLTCNFVQGKRLIIILALQVVSTDEEKIGNPTAITTAAPEQQQQARTTPAVPAKSGRPVFPIEGLSPYQNNWTIRARVTQKSDIKTWSNQRGEGKLFNVTLMDDTGEIRGTGFNQVVDDLYSRLEENKVYYISKARVNLAKKKFSNLANDYELSFEKNTEIEECHETANIPQVKYNFIPLSDLETLAKDSVCDVIGVVKERADLSTIISKASSREITKRELTLVDKSEFSVRLTLWGKQAEDYNADDNAIIACKGVKVGDFGGRSLSMFSSSTMSVNPENEDAFQLRGWFDAIGSGKSFQSHQNAAGSGGAMGGGFNRTEIRDLMDVKQNQLGEDERVDFFSARATVMHIKSDNMWYPACPSQGCNKKVTDVGGSWRCEKCDKSFDKPEHRYIMTMAVADWSCQAWLHGFNDTGVAVFGMPADELYEIKENDEARFNNILQKSTCGTFNFSCKAKSDTFNDRSRVRYGINRIATLNFREEAGYLRDLLAGPWGQS</sequence>
<dbReference type="InterPro" id="IPR031657">
    <property type="entry name" value="REPA_OB_2"/>
</dbReference>
<evidence type="ECO:0000256" key="5">
    <source>
        <dbReference type="ARBA" id="ARBA00022771"/>
    </source>
</evidence>
<dbReference type="FunFam" id="2.40.50.140:FF:000117">
    <property type="entry name" value="Replication protein A subunit"/>
    <property type="match status" value="1"/>
</dbReference>
<dbReference type="FunFam" id="2.40.50.140:FF:000064">
    <property type="entry name" value="Replication protein A subunit"/>
    <property type="match status" value="1"/>
</dbReference>
<dbReference type="GO" id="GO:0005662">
    <property type="term" value="C:DNA replication factor A complex"/>
    <property type="evidence" value="ECO:0007669"/>
    <property type="project" value="UniProtKB-ARBA"/>
</dbReference>
<dbReference type="FunFam" id="2.40.50.140:FF:000041">
    <property type="entry name" value="Replication protein A subunit"/>
    <property type="match status" value="1"/>
</dbReference>
<dbReference type="GO" id="GO:0003677">
    <property type="term" value="F:DNA binding"/>
    <property type="evidence" value="ECO:0007669"/>
    <property type="project" value="UniProtKB-KW"/>
</dbReference>
<evidence type="ECO:0000259" key="13">
    <source>
        <dbReference type="Pfam" id="PF16900"/>
    </source>
</evidence>
<dbReference type="Pfam" id="PF08646">
    <property type="entry name" value="Rep_fac-A_C"/>
    <property type="match status" value="1"/>
</dbReference>
<dbReference type="OrthoDB" id="1751331at2759"/>
<name>A0A166GJ41_9AGAM</name>
<dbReference type="GO" id="GO:0006310">
    <property type="term" value="P:DNA recombination"/>
    <property type="evidence" value="ECO:0007669"/>
    <property type="project" value="InterPro"/>
</dbReference>
<dbReference type="GO" id="GO:0007004">
    <property type="term" value="P:telomere maintenance via telomerase"/>
    <property type="evidence" value="ECO:0007669"/>
    <property type="project" value="UniProtKB-ARBA"/>
</dbReference>
<evidence type="ECO:0000256" key="2">
    <source>
        <dbReference type="ARBA" id="ARBA00005690"/>
    </source>
</evidence>
<dbReference type="EMBL" id="KV417578">
    <property type="protein sequence ID" value="KZP17889.1"/>
    <property type="molecule type" value="Genomic_DNA"/>
</dbReference>
<dbReference type="CDD" id="cd04477">
    <property type="entry name" value="RPA1N"/>
    <property type="match status" value="1"/>
</dbReference>
<dbReference type="Pfam" id="PF01336">
    <property type="entry name" value="tRNA_anti-codon"/>
    <property type="match status" value="1"/>
</dbReference>
<evidence type="ECO:0000256" key="3">
    <source>
        <dbReference type="ARBA" id="ARBA00022705"/>
    </source>
</evidence>
<dbReference type="InterPro" id="IPR004591">
    <property type="entry name" value="Rfa1"/>
</dbReference>
<dbReference type="Proteomes" id="UP000076532">
    <property type="component" value="Unassembled WGS sequence"/>
</dbReference>
<keyword evidence="3 9" id="KW-0235">DNA replication</keyword>
<gene>
    <name evidence="14" type="ORF">FIBSPDRAFT_609105</name>
</gene>
<keyword evidence="7 9" id="KW-0238">DNA-binding</keyword>
<evidence type="ECO:0000256" key="7">
    <source>
        <dbReference type="ARBA" id="ARBA00023125"/>
    </source>
</evidence>
<organism evidence="14 15">
    <name type="scientific">Athelia psychrophila</name>
    <dbReference type="NCBI Taxonomy" id="1759441"/>
    <lineage>
        <taxon>Eukaryota</taxon>
        <taxon>Fungi</taxon>
        <taxon>Dikarya</taxon>
        <taxon>Basidiomycota</taxon>
        <taxon>Agaricomycotina</taxon>
        <taxon>Agaricomycetes</taxon>
        <taxon>Agaricomycetidae</taxon>
        <taxon>Atheliales</taxon>
        <taxon>Atheliaceae</taxon>
        <taxon>Athelia</taxon>
    </lineage>
</organism>
<comment type="subcellular location">
    <subcellularLocation>
        <location evidence="1 9">Nucleus</location>
    </subcellularLocation>
</comment>
<dbReference type="NCBIfam" id="TIGR00617">
    <property type="entry name" value="rpa1"/>
    <property type="match status" value="1"/>
</dbReference>
<dbReference type="InterPro" id="IPR013955">
    <property type="entry name" value="Rep_factor-A_C"/>
</dbReference>
<reference evidence="14 15" key="1">
    <citation type="journal article" date="2016" name="Mol. Biol. Evol.">
        <title>Comparative Genomics of Early-Diverging Mushroom-Forming Fungi Provides Insights into the Origins of Lignocellulose Decay Capabilities.</title>
        <authorList>
            <person name="Nagy L.G."/>
            <person name="Riley R."/>
            <person name="Tritt A."/>
            <person name="Adam C."/>
            <person name="Daum C."/>
            <person name="Floudas D."/>
            <person name="Sun H."/>
            <person name="Yadav J.S."/>
            <person name="Pangilinan J."/>
            <person name="Larsson K.H."/>
            <person name="Matsuura K."/>
            <person name="Barry K."/>
            <person name="Labutti K."/>
            <person name="Kuo R."/>
            <person name="Ohm R.A."/>
            <person name="Bhattacharya S.S."/>
            <person name="Shirouzu T."/>
            <person name="Yoshinaga Y."/>
            <person name="Martin F.M."/>
            <person name="Grigoriev I.V."/>
            <person name="Hibbett D.S."/>
        </authorList>
    </citation>
    <scope>NUCLEOTIDE SEQUENCE [LARGE SCALE GENOMIC DNA]</scope>
    <source>
        <strain evidence="14 15">CBS 109695</strain>
    </source>
</reference>
<evidence type="ECO:0000259" key="10">
    <source>
        <dbReference type="Pfam" id="PF01336"/>
    </source>
</evidence>
<keyword evidence="8 9" id="KW-0539">Nucleus</keyword>
<keyword evidence="6 9" id="KW-0862">Zinc</keyword>
<evidence type="ECO:0000259" key="12">
    <source>
        <dbReference type="Pfam" id="PF08646"/>
    </source>
</evidence>
<feature type="domain" description="Replication factor-A protein 1 N-terminal" evidence="11">
    <location>
        <begin position="26"/>
        <end position="110"/>
    </location>
</feature>
<evidence type="ECO:0000313" key="15">
    <source>
        <dbReference type="Proteomes" id="UP000076532"/>
    </source>
</evidence>
<dbReference type="InterPro" id="IPR004365">
    <property type="entry name" value="NA-bd_OB_tRNA"/>
</dbReference>
<evidence type="ECO:0000256" key="8">
    <source>
        <dbReference type="ARBA" id="ARBA00023242"/>
    </source>
</evidence>
<dbReference type="InterPro" id="IPR007199">
    <property type="entry name" value="Rep_factor-A_N"/>
</dbReference>
<feature type="domain" description="OB" evidence="10">
    <location>
        <begin position="160"/>
        <end position="240"/>
    </location>
</feature>
<dbReference type="CDD" id="cd04476">
    <property type="entry name" value="RPA1_DBD_C"/>
    <property type="match status" value="1"/>
</dbReference>
<dbReference type="Pfam" id="PF16900">
    <property type="entry name" value="REPA_OB_2"/>
    <property type="match status" value="1"/>
</dbReference>
<feature type="domain" description="Replication protein A OB" evidence="13">
    <location>
        <begin position="268"/>
        <end position="365"/>
    </location>
</feature>
<protein>
    <recommendedName>
        <fullName evidence="9">Replication protein A subunit</fullName>
    </recommendedName>
</protein>
<dbReference type="GO" id="GO:0006281">
    <property type="term" value="P:DNA repair"/>
    <property type="evidence" value="ECO:0007669"/>
    <property type="project" value="InterPro"/>
</dbReference>
<dbReference type="Pfam" id="PF04057">
    <property type="entry name" value="Rep-A_N"/>
    <property type="match status" value="1"/>
</dbReference>
<dbReference type="CDD" id="cd04475">
    <property type="entry name" value="RPA1_DBD_B"/>
    <property type="match status" value="1"/>
</dbReference>
<dbReference type="FunFam" id="2.40.50.140:FF:000090">
    <property type="entry name" value="Replication protein A subunit"/>
    <property type="match status" value="1"/>
</dbReference>